<proteinExistence type="predicted"/>
<dbReference type="Proteomes" id="UP000681722">
    <property type="component" value="Unassembled WGS sequence"/>
</dbReference>
<reference evidence="1" key="1">
    <citation type="submission" date="2021-02" db="EMBL/GenBank/DDBJ databases">
        <authorList>
            <person name="Nowell W R."/>
        </authorList>
    </citation>
    <scope>NUCLEOTIDE SEQUENCE</scope>
</reference>
<organism evidence="1 3">
    <name type="scientific">Didymodactylos carnosus</name>
    <dbReference type="NCBI Taxonomy" id="1234261"/>
    <lineage>
        <taxon>Eukaryota</taxon>
        <taxon>Metazoa</taxon>
        <taxon>Spiralia</taxon>
        <taxon>Gnathifera</taxon>
        <taxon>Rotifera</taxon>
        <taxon>Eurotatoria</taxon>
        <taxon>Bdelloidea</taxon>
        <taxon>Philodinida</taxon>
        <taxon>Philodinidae</taxon>
        <taxon>Didymodactylos</taxon>
    </lineage>
</organism>
<dbReference type="Proteomes" id="UP000663829">
    <property type="component" value="Unassembled WGS sequence"/>
</dbReference>
<dbReference type="EMBL" id="CAJOBC010086321">
    <property type="protein sequence ID" value="CAF4342542.1"/>
    <property type="molecule type" value="Genomic_DNA"/>
</dbReference>
<protein>
    <submittedName>
        <fullName evidence="1">Uncharacterized protein</fullName>
    </submittedName>
</protein>
<keyword evidence="3" id="KW-1185">Reference proteome</keyword>
<comment type="caution">
    <text evidence="1">The sequence shown here is derived from an EMBL/GenBank/DDBJ whole genome shotgun (WGS) entry which is preliminary data.</text>
</comment>
<name>A0A815RFI3_9BILA</name>
<evidence type="ECO:0000313" key="3">
    <source>
        <dbReference type="Proteomes" id="UP000663829"/>
    </source>
</evidence>
<dbReference type="EMBL" id="CAJNOQ010020850">
    <property type="protein sequence ID" value="CAF1476546.1"/>
    <property type="molecule type" value="Genomic_DNA"/>
</dbReference>
<feature type="non-terminal residue" evidence="1">
    <location>
        <position position="1"/>
    </location>
</feature>
<gene>
    <name evidence="1" type="ORF">GPM918_LOCUS35658</name>
    <name evidence="2" type="ORF">SRO942_LOCUS36377</name>
</gene>
<sequence>NPSSSLLEAMDKTNNTDLSKIINPDRNSVGEQEYSDTIGRYVKKIMYFLSVLFTKTEITKALSHVLSDRDKTVTKQLLIHFGLLKKGNYFIAKRRNNATGKEREGYLKLCEEDNDPSLVGLARYNFVNKLCEIDADYPVYIRSFEPKRPDNQSINIHAQYSPTNSTLALLIFHGILR</sequence>
<evidence type="ECO:0000313" key="2">
    <source>
        <dbReference type="EMBL" id="CAF4342542.1"/>
    </source>
</evidence>
<evidence type="ECO:0000313" key="1">
    <source>
        <dbReference type="EMBL" id="CAF1476546.1"/>
    </source>
</evidence>
<accession>A0A815RFI3</accession>
<dbReference type="AlphaFoldDB" id="A0A815RFI3"/>